<comment type="caution">
    <text evidence="6">The sequence shown here is derived from an EMBL/GenBank/DDBJ whole genome shotgun (WGS) entry which is preliminary data.</text>
</comment>
<dbReference type="Proteomes" id="UP000297762">
    <property type="component" value="Unassembled WGS sequence"/>
</dbReference>
<dbReference type="InterPro" id="IPR009057">
    <property type="entry name" value="Homeodomain-like_sf"/>
</dbReference>
<feature type="DNA-binding region" description="H-T-H motif" evidence="4">
    <location>
        <begin position="35"/>
        <end position="54"/>
    </location>
</feature>
<proteinExistence type="predicted"/>
<dbReference type="RefSeq" id="WP_135648981.1">
    <property type="nucleotide sequence ID" value="NZ_RQGF01000015.1"/>
</dbReference>
<organism evidence="6 7">
    <name type="scientific">Leptospira sarikeiensis</name>
    <dbReference type="NCBI Taxonomy" id="2484943"/>
    <lineage>
        <taxon>Bacteria</taxon>
        <taxon>Pseudomonadati</taxon>
        <taxon>Spirochaetota</taxon>
        <taxon>Spirochaetia</taxon>
        <taxon>Leptospirales</taxon>
        <taxon>Leptospiraceae</taxon>
        <taxon>Leptospira</taxon>
    </lineage>
</organism>
<evidence type="ECO:0000256" key="1">
    <source>
        <dbReference type="ARBA" id="ARBA00023015"/>
    </source>
</evidence>
<dbReference type="InterPro" id="IPR036271">
    <property type="entry name" value="Tet_transcr_reg_TetR-rel_C_sf"/>
</dbReference>
<dbReference type="PANTHER" id="PTHR47506:SF3">
    <property type="entry name" value="HTH-TYPE TRANSCRIPTIONAL REGULATOR LMRA"/>
    <property type="match status" value="1"/>
</dbReference>
<dbReference type="SUPFAM" id="SSF46689">
    <property type="entry name" value="Homeodomain-like"/>
    <property type="match status" value="1"/>
</dbReference>
<evidence type="ECO:0000256" key="3">
    <source>
        <dbReference type="ARBA" id="ARBA00023163"/>
    </source>
</evidence>
<name>A0A4R9K8B8_9LEPT</name>
<protein>
    <submittedName>
        <fullName evidence="6">TetR/AcrR family transcriptional regulator</fullName>
    </submittedName>
</protein>
<dbReference type="PRINTS" id="PR00455">
    <property type="entry name" value="HTHTETR"/>
</dbReference>
<gene>
    <name evidence="6" type="ORF">EHQ64_08075</name>
</gene>
<evidence type="ECO:0000256" key="2">
    <source>
        <dbReference type="ARBA" id="ARBA00023125"/>
    </source>
</evidence>
<dbReference type="AlphaFoldDB" id="A0A4R9K8B8"/>
<evidence type="ECO:0000259" key="5">
    <source>
        <dbReference type="PROSITE" id="PS50977"/>
    </source>
</evidence>
<evidence type="ECO:0000313" key="6">
    <source>
        <dbReference type="EMBL" id="TGL62857.1"/>
    </source>
</evidence>
<sequence length="198" mass="23242">MKIQKDLIRQEDPAKERILKAASKLFYSKGYPNTGINEILEEAGAFKKSLYIHYPSKKDLGKAYLLDQEEAILGFAKRIMKKEKNYSNFIISWMRLLKRGLRNNYIYGCPYANLSNQTHDEPEISEFVKVALDRWVNEFEVSLRDMIWKSGKKKDAVRLKDISESILFYYQGALQLYGMSGDFKYIDRLEKELLSLDR</sequence>
<dbReference type="EMBL" id="RQGF01000015">
    <property type="protein sequence ID" value="TGL62857.1"/>
    <property type="molecule type" value="Genomic_DNA"/>
</dbReference>
<dbReference type="SUPFAM" id="SSF48498">
    <property type="entry name" value="Tetracyclin repressor-like, C-terminal domain"/>
    <property type="match status" value="1"/>
</dbReference>
<feature type="domain" description="HTH tetR-type" evidence="5">
    <location>
        <begin position="12"/>
        <end position="72"/>
    </location>
</feature>
<evidence type="ECO:0000256" key="4">
    <source>
        <dbReference type="PROSITE-ProRule" id="PRU00335"/>
    </source>
</evidence>
<evidence type="ECO:0000313" key="7">
    <source>
        <dbReference type="Proteomes" id="UP000297762"/>
    </source>
</evidence>
<dbReference type="InterPro" id="IPR001647">
    <property type="entry name" value="HTH_TetR"/>
</dbReference>
<dbReference type="Gene3D" id="1.10.357.10">
    <property type="entry name" value="Tetracycline Repressor, domain 2"/>
    <property type="match status" value="1"/>
</dbReference>
<reference evidence="6" key="1">
    <citation type="journal article" date="2019" name="PLoS Negl. Trop. Dis.">
        <title>Revisiting the worldwide diversity of Leptospira species in the environment.</title>
        <authorList>
            <person name="Vincent A.T."/>
            <person name="Schiettekatte O."/>
            <person name="Bourhy P."/>
            <person name="Veyrier F.J."/>
            <person name="Picardeau M."/>
        </authorList>
    </citation>
    <scope>NUCLEOTIDE SEQUENCE [LARGE SCALE GENOMIC DNA]</scope>
    <source>
        <strain evidence="6">201702455</strain>
    </source>
</reference>
<accession>A0A4R9K8B8</accession>
<dbReference type="PANTHER" id="PTHR47506">
    <property type="entry name" value="TRANSCRIPTIONAL REGULATORY PROTEIN"/>
    <property type="match status" value="1"/>
</dbReference>
<keyword evidence="1" id="KW-0805">Transcription regulation</keyword>
<keyword evidence="2 4" id="KW-0238">DNA-binding</keyword>
<dbReference type="PROSITE" id="PS50977">
    <property type="entry name" value="HTH_TETR_2"/>
    <property type="match status" value="1"/>
</dbReference>
<keyword evidence="7" id="KW-1185">Reference proteome</keyword>
<dbReference type="GO" id="GO:0003677">
    <property type="term" value="F:DNA binding"/>
    <property type="evidence" value="ECO:0007669"/>
    <property type="project" value="UniProtKB-UniRule"/>
</dbReference>
<keyword evidence="3" id="KW-0804">Transcription</keyword>
<dbReference type="OrthoDB" id="9812484at2"/>
<dbReference type="Pfam" id="PF00440">
    <property type="entry name" value="TetR_N"/>
    <property type="match status" value="1"/>
</dbReference>